<dbReference type="Pfam" id="PF01292">
    <property type="entry name" value="Ni_hydr_CYTB"/>
    <property type="match status" value="1"/>
</dbReference>
<keyword evidence="2" id="KW-1003">Cell membrane</keyword>
<accession>A0ABU9C4Z5</accession>
<dbReference type="SUPFAM" id="SSF81342">
    <property type="entry name" value="Transmembrane di-heme cytochromes"/>
    <property type="match status" value="1"/>
</dbReference>
<dbReference type="Proteomes" id="UP001379945">
    <property type="component" value="Unassembled WGS sequence"/>
</dbReference>
<evidence type="ECO:0000256" key="6">
    <source>
        <dbReference type="SAM" id="Phobius"/>
    </source>
</evidence>
<evidence type="ECO:0000313" key="9">
    <source>
        <dbReference type="Proteomes" id="UP001379945"/>
    </source>
</evidence>
<feature type="domain" description="Cytochrome b561 bacterial/Ni-hydrogenase" evidence="7">
    <location>
        <begin position="22"/>
        <end position="198"/>
    </location>
</feature>
<evidence type="ECO:0000259" key="7">
    <source>
        <dbReference type="Pfam" id="PF01292"/>
    </source>
</evidence>
<proteinExistence type="predicted"/>
<dbReference type="InterPro" id="IPR051542">
    <property type="entry name" value="Hydrogenase_cytochrome"/>
</dbReference>
<feature type="transmembrane region" description="Helical" evidence="6">
    <location>
        <begin position="167"/>
        <end position="184"/>
    </location>
</feature>
<feature type="transmembrane region" description="Helical" evidence="6">
    <location>
        <begin position="29"/>
        <end position="47"/>
    </location>
</feature>
<evidence type="ECO:0000256" key="3">
    <source>
        <dbReference type="ARBA" id="ARBA00022692"/>
    </source>
</evidence>
<dbReference type="PANTHER" id="PTHR30485:SF2">
    <property type="entry name" value="BLL0597 PROTEIN"/>
    <property type="match status" value="1"/>
</dbReference>
<feature type="transmembrane region" description="Helical" evidence="6">
    <location>
        <begin position="116"/>
        <end position="135"/>
    </location>
</feature>
<reference evidence="8 9" key="1">
    <citation type="submission" date="2024-04" db="EMBL/GenBank/DDBJ databases">
        <title>Novel species of the genus Ideonella isolated from streams.</title>
        <authorList>
            <person name="Lu H."/>
        </authorList>
    </citation>
    <scope>NUCLEOTIDE SEQUENCE [LARGE SCALE GENOMIC DNA]</scope>
    <source>
        <strain evidence="8 9">LYT19W</strain>
    </source>
</reference>
<evidence type="ECO:0000256" key="5">
    <source>
        <dbReference type="ARBA" id="ARBA00023136"/>
    </source>
</evidence>
<sequence>MSDSQTQTPSTTPAVDTQPVRVWDLPTRLFHWLLVVGVVALVATGQIGGNLIEVHLKLGLGVGALLVFRLVWGLVGGRWSRFTSFIYGPAAMLRYLRGQSRPDEHVEVGHNPLGMLSVLGLLAVLLVQVATGLVADDEIATTGPLNRFVSPRWVSLATSWHTQNGKLLLILLVLLHVGAIVFYLKRKRINLVKPMVTGDKPLPAVTPASRDSWVTRVLAAVLLAACIGTAVWVNSLGAVAAF</sequence>
<keyword evidence="5 6" id="KW-0472">Membrane</keyword>
<keyword evidence="4 6" id="KW-1133">Transmembrane helix</keyword>
<protein>
    <submittedName>
        <fullName evidence="8">Cytochrome b/b6 domain-containing protein</fullName>
    </submittedName>
</protein>
<feature type="transmembrane region" description="Helical" evidence="6">
    <location>
        <begin position="217"/>
        <end position="241"/>
    </location>
</feature>
<evidence type="ECO:0000313" key="8">
    <source>
        <dbReference type="EMBL" id="MEK8045724.1"/>
    </source>
</evidence>
<dbReference type="PANTHER" id="PTHR30485">
    <property type="entry name" value="NI/FE-HYDROGENASE 1 B-TYPE CYTOCHROME SUBUNIT"/>
    <property type="match status" value="1"/>
</dbReference>
<dbReference type="InterPro" id="IPR011577">
    <property type="entry name" value="Cyt_b561_bac/Ni-Hgenase"/>
</dbReference>
<keyword evidence="9" id="KW-1185">Reference proteome</keyword>
<dbReference type="EMBL" id="JBBUTI010000003">
    <property type="protein sequence ID" value="MEK8045724.1"/>
    <property type="molecule type" value="Genomic_DNA"/>
</dbReference>
<comment type="caution">
    <text evidence="8">The sequence shown here is derived from an EMBL/GenBank/DDBJ whole genome shotgun (WGS) entry which is preliminary data.</text>
</comment>
<evidence type="ECO:0000256" key="1">
    <source>
        <dbReference type="ARBA" id="ARBA00004651"/>
    </source>
</evidence>
<evidence type="ECO:0000256" key="4">
    <source>
        <dbReference type="ARBA" id="ARBA00022989"/>
    </source>
</evidence>
<keyword evidence="3 6" id="KW-0812">Transmembrane</keyword>
<dbReference type="Gene3D" id="1.20.950.20">
    <property type="entry name" value="Transmembrane di-heme cytochromes, Chain C"/>
    <property type="match status" value="1"/>
</dbReference>
<dbReference type="InterPro" id="IPR016174">
    <property type="entry name" value="Di-haem_cyt_TM"/>
</dbReference>
<gene>
    <name evidence="8" type="ORF">AACH00_05115</name>
</gene>
<name>A0ABU9C4Z5_9BURK</name>
<feature type="transmembrane region" description="Helical" evidence="6">
    <location>
        <begin position="54"/>
        <end position="72"/>
    </location>
</feature>
<dbReference type="RefSeq" id="WP_341398007.1">
    <property type="nucleotide sequence ID" value="NZ_JBBUTI010000003.1"/>
</dbReference>
<evidence type="ECO:0000256" key="2">
    <source>
        <dbReference type="ARBA" id="ARBA00022475"/>
    </source>
</evidence>
<organism evidence="8 9">
    <name type="scientific">Ideonella margarita</name>
    <dbReference type="NCBI Taxonomy" id="2984191"/>
    <lineage>
        <taxon>Bacteria</taxon>
        <taxon>Pseudomonadati</taxon>
        <taxon>Pseudomonadota</taxon>
        <taxon>Betaproteobacteria</taxon>
        <taxon>Burkholderiales</taxon>
        <taxon>Sphaerotilaceae</taxon>
        <taxon>Ideonella</taxon>
    </lineage>
</organism>
<comment type="subcellular location">
    <subcellularLocation>
        <location evidence="1">Cell membrane</location>
        <topology evidence="1">Multi-pass membrane protein</topology>
    </subcellularLocation>
</comment>